<dbReference type="Proteomes" id="UP000590964">
    <property type="component" value="Unassembled WGS sequence"/>
</dbReference>
<accession>A0A7J4JZ81</accession>
<evidence type="ECO:0000256" key="1">
    <source>
        <dbReference type="ARBA" id="ARBA00022741"/>
    </source>
</evidence>
<evidence type="ECO:0000259" key="3">
    <source>
        <dbReference type="PROSITE" id="PS51146"/>
    </source>
</evidence>
<dbReference type="PANTHER" id="PTHR43637">
    <property type="entry name" value="UPF0273 PROTEIN TM_0370"/>
    <property type="match status" value="1"/>
</dbReference>
<feature type="domain" description="KaiC" evidence="3">
    <location>
        <begin position="28"/>
        <end position="258"/>
    </location>
</feature>
<dbReference type="PANTHER" id="PTHR43637:SF1">
    <property type="entry name" value="UPF0273 PROTEIN TM_0370"/>
    <property type="match status" value="1"/>
</dbReference>
<comment type="caution">
    <text evidence="4">The sequence shown here is derived from an EMBL/GenBank/DDBJ whole genome shotgun (WGS) entry which is preliminary data.</text>
</comment>
<dbReference type="EMBL" id="DUFW01000044">
    <property type="protein sequence ID" value="HIH21565.1"/>
    <property type="molecule type" value="Genomic_DNA"/>
</dbReference>
<dbReference type="Gene3D" id="3.40.50.300">
    <property type="entry name" value="P-loop containing nucleotide triphosphate hydrolases"/>
    <property type="match status" value="1"/>
</dbReference>
<reference evidence="4" key="1">
    <citation type="journal article" date="2020" name="bioRxiv">
        <title>A rank-normalized archaeal taxonomy based on genome phylogeny resolves widespread incomplete and uneven classifications.</title>
        <authorList>
            <person name="Rinke C."/>
            <person name="Chuvochina M."/>
            <person name="Mussig A.J."/>
            <person name="Chaumeil P.-A."/>
            <person name="Waite D.W."/>
            <person name="Whitman W.B."/>
            <person name="Parks D.H."/>
            <person name="Hugenholtz P."/>
        </authorList>
    </citation>
    <scope>NUCLEOTIDE SEQUENCE</scope>
    <source>
        <strain evidence="4">UBA10191</strain>
    </source>
</reference>
<reference evidence="5" key="2">
    <citation type="submission" date="2021-03" db="EMBL/GenBank/DDBJ databases">
        <authorList>
            <person name="Jaffe A."/>
        </authorList>
    </citation>
    <scope>NUCLEOTIDE SEQUENCE</scope>
    <source>
        <strain evidence="5">RIFCSPLOWO2_01_FULL_43_13</strain>
    </source>
</reference>
<dbReference type="InterPro" id="IPR027417">
    <property type="entry name" value="P-loop_NTPase"/>
</dbReference>
<reference evidence="5" key="3">
    <citation type="submission" date="2021-05" db="EMBL/GenBank/DDBJ databases">
        <title>Protein family content uncovers lineage relationships and bacterial pathway maintenance mechanisms in DPANN archaea.</title>
        <authorList>
            <person name="Castelle C.J."/>
            <person name="Meheust R."/>
            <person name="Jaffe A.L."/>
            <person name="Seitz K."/>
            <person name="Gong X."/>
            <person name="Baker B.J."/>
            <person name="Banfield J.F."/>
        </authorList>
    </citation>
    <scope>NUCLEOTIDE SEQUENCE</scope>
    <source>
        <strain evidence="5">RIFCSPLOWO2_01_FULL_43_13</strain>
    </source>
</reference>
<dbReference type="PROSITE" id="PS51146">
    <property type="entry name" value="KAIC"/>
    <property type="match status" value="1"/>
</dbReference>
<dbReference type="EMBL" id="JAGVWB010000022">
    <property type="protein sequence ID" value="MBS3058400.1"/>
    <property type="molecule type" value="Genomic_DNA"/>
</dbReference>
<gene>
    <name evidence="4" type="ORF">HA222_02800</name>
    <name evidence="5" type="ORF">J4478_03275</name>
</gene>
<sequence>MSARQEVDLEEFLQVSGKKPIPADLSVYRTPSGIPGLDRLVEGGLEKGSVVLVVGVPGSGKTTFALQFLHYGAFSLKEPGLFITFAETKESLYRHAFGFGWDFSELERQKLFQVLQFKPHQVTGLIEEGGGAIKDEIKSLGVKRLAIDSITAYTLLFKDDYQRRESIVSFIERLHDWKTTSMIISEMPPTVSETREGSIGFLSDAIIALHYLKPDKESGREHSVEVLKMRGTNHSTRVFPLSFESKGLRVRSEALSKD</sequence>
<evidence type="ECO:0000313" key="6">
    <source>
        <dbReference type="Proteomes" id="UP000590964"/>
    </source>
</evidence>
<name>A0A7J4JZ81_9ARCH</name>
<dbReference type="SUPFAM" id="SSF52540">
    <property type="entry name" value="P-loop containing nucleoside triphosphate hydrolases"/>
    <property type="match status" value="1"/>
</dbReference>
<dbReference type="InterPro" id="IPR014774">
    <property type="entry name" value="KaiC-like_dom"/>
</dbReference>
<dbReference type="InterPro" id="IPR010624">
    <property type="entry name" value="KaiC_dom"/>
</dbReference>
<keyword evidence="2" id="KW-0067">ATP-binding</keyword>
<dbReference type="AlphaFoldDB" id="A0A7J4JZ81"/>
<proteinExistence type="predicted"/>
<dbReference type="Pfam" id="PF06745">
    <property type="entry name" value="ATPase"/>
    <property type="match status" value="1"/>
</dbReference>
<protein>
    <recommendedName>
        <fullName evidence="3">KaiC domain-containing protein</fullName>
    </recommendedName>
</protein>
<keyword evidence="1" id="KW-0547">Nucleotide-binding</keyword>
<evidence type="ECO:0000256" key="2">
    <source>
        <dbReference type="ARBA" id="ARBA00022840"/>
    </source>
</evidence>
<evidence type="ECO:0000313" key="4">
    <source>
        <dbReference type="EMBL" id="HIH21565.1"/>
    </source>
</evidence>
<dbReference type="Proteomes" id="UP000680185">
    <property type="component" value="Unassembled WGS sequence"/>
</dbReference>
<evidence type="ECO:0000313" key="5">
    <source>
        <dbReference type="EMBL" id="MBS3058400.1"/>
    </source>
</evidence>
<dbReference type="GO" id="GO:0005524">
    <property type="term" value="F:ATP binding"/>
    <property type="evidence" value="ECO:0007669"/>
    <property type="project" value="UniProtKB-KW"/>
</dbReference>
<organism evidence="4 6">
    <name type="scientific">Candidatus Iainarchaeum sp</name>
    <dbReference type="NCBI Taxonomy" id="3101447"/>
    <lineage>
        <taxon>Archaea</taxon>
        <taxon>Candidatus Iainarchaeota</taxon>
        <taxon>Candidatus Iainarchaeia</taxon>
        <taxon>Candidatus Iainarchaeales</taxon>
        <taxon>Candidatus Iainarchaeaceae</taxon>
        <taxon>Candidatus Iainarchaeum</taxon>
    </lineage>
</organism>